<gene>
    <name evidence="2" type="ORF">HINF_LOCUS35120</name>
    <name evidence="1" type="ORF">HINF_LOCUS65475</name>
</gene>
<evidence type="ECO:0000313" key="3">
    <source>
        <dbReference type="Proteomes" id="UP001642409"/>
    </source>
</evidence>
<reference evidence="2 3" key="2">
    <citation type="submission" date="2024-07" db="EMBL/GenBank/DDBJ databases">
        <authorList>
            <person name="Akdeniz Z."/>
        </authorList>
    </citation>
    <scope>NUCLEOTIDE SEQUENCE [LARGE SCALE GENOMIC DNA]</scope>
</reference>
<evidence type="ECO:0000313" key="1">
    <source>
        <dbReference type="EMBL" id="CAI9977830.1"/>
    </source>
</evidence>
<dbReference type="Proteomes" id="UP001642409">
    <property type="component" value="Unassembled WGS sequence"/>
</dbReference>
<protein>
    <submittedName>
        <fullName evidence="2">Hypothetical_protein</fullName>
    </submittedName>
</protein>
<reference evidence="1" key="1">
    <citation type="submission" date="2023-06" db="EMBL/GenBank/DDBJ databases">
        <authorList>
            <person name="Kurt Z."/>
        </authorList>
    </citation>
    <scope>NUCLEOTIDE SEQUENCE</scope>
</reference>
<comment type="caution">
    <text evidence="1">The sequence shown here is derived from an EMBL/GenBank/DDBJ whole genome shotgun (WGS) entry which is preliminary data.</text>
</comment>
<dbReference type="AlphaFoldDB" id="A0AA86UZ29"/>
<keyword evidence="3" id="KW-1185">Reference proteome</keyword>
<organism evidence="1">
    <name type="scientific">Hexamita inflata</name>
    <dbReference type="NCBI Taxonomy" id="28002"/>
    <lineage>
        <taxon>Eukaryota</taxon>
        <taxon>Metamonada</taxon>
        <taxon>Diplomonadida</taxon>
        <taxon>Hexamitidae</taxon>
        <taxon>Hexamitinae</taxon>
        <taxon>Hexamita</taxon>
    </lineage>
</organism>
<name>A0AA86UZ29_9EUKA</name>
<accession>A0AA86UZ29</accession>
<dbReference type="EMBL" id="CATOUU010001180">
    <property type="protein sequence ID" value="CAI9977830.1"/>
    <property type="molecule type" value="Genomic_DNA"/>
</dbReference>
<evidence type="ECO:0000313" key="2">
    <source>
        <dbReference type="EMBL" id="CAL6033752.1"/>
    </source>
</evidence>
<sequence>MIFISSLSIRNPHFHTRRATESYLSCLHTCYNLPSFDSRIFSSTSIINLVIKFFSSIYFLLFSSDIVGFCWSRLPYPGTRSCLAPSTPKPDSDWVVPAFLARTFQPQVAI</sequence>
<dbReference type="EMBL" id="CAXDID020000126">
    <property type="protein sequence ID" value="CAL6033752.1"/>
    <property type="molecule type" value="Genomic_DNA"/>
</dbReference>
<proteinExistence type="predicted"/>